<protein>
    <recommendedName>
        <fullName evidence="5">Glycerophosphoryl diester phosphodiesterase membrane domain-containing protein</fullName>
    </recommendedName>
</protein>
<organism evidence="3 4">
    <name type="scientific">Microbacterium galbinum</name>
    <dbReference type="NCBI Taxonomy" id="2851646"/>
    <lineage>
        <taxon>Bacteria</taxon>
        <taxon>Bacillati</taxon>
        <taxon>Actinomycetota</taxon>
        <taxon>Actinomycetes</taxon>
        <taxon>Micrococcales</taxon>
        <taxon>Microbacteriaceae</taxon>
        <taxon>Microbacterium</taxon>
    </lineage>
</organism>
<evidence type="ECO:0000313" key="3">
    <source>
        <dbReference type="EMBL" id="UPL15239.1"/>
    </source>
</evidence>
<feature type="region of interest" description="Disordered" evidence="1">
    <location>
        <begin position="383"/>
        <end position="471"/>
    </location>
</feature>
<proteinExistence type="predicted"/>
<feature type="compositionally biased region" description="Low complexity" evidence="1">
    <location>
        <begin position="413"/>
        <end position="425"/>
    </location>
</feature>
<evidence type="ECO:0000256" key="1">
    <source>
        <dbReference type="SAM" id="MobiDB-lite"/>
    </source>
</evidence>
<dbReference type="EMBL" id="CP078077">
    <property type="protein sequence ID" value="UPL15239.1"/>
    <property type="molecule type" value="Genomic_DNA"/>
</dbReference>
<name>A0ABY4IRI8_9MICO</name>
<dbReference type="Proteomes" id="UP000831963">
    <property type="component" value="Chromosome"/>
</dbReference>
<dbReference type="RefSeq" id="WP_247955926.1">
    <property type="nucleotide sequence ID" value="NZ_CP078077.1"/>
</dbReference>
<accession>A0ABY4IRI8</accession>
<keyword evidence="2" id="KW-0812">Transmembrane</keyword>
<feature type="compositionally biased region" description="Low complexity" evidence="1">
    <location>
        <begin position="383"/>
        <end position="404"/>
    </location>
</feature>
<evidence type="ECO:0000256" key="2">
    <source>
        <dbReference type="SAM" id="Phobius"/>
    </source>
</evidence>
<feature type="transmembrane region" description="Helical" evidence="2">
    <location>
        <begin position="185"/>
        <end position="204"/>
    </location>
</feature>
<reference evidence="3 4" key="1">
    <citation type="submission" date="2021-06" db="EMBL/GenBank/DDBJ databases">
        <title>Genome-based taxonomic framework of Microbacterium strains isolated from marine environment, the description of four new species and reclassification of four preexisting species.</title>
        <authorList>
            <person name="Lee S.D."/>
            <person name="Kim S.-M."/>
            <person name="Byeon Y.-S."/>
            <person name="Yang H.L."/>
            <person name="Kim I.S."/>
        </authorList>
    </citation>
    <scope>NUCLEOTIDE SEQUENCE [LARGE SCALE GENOMIC DNA]</scope>
    <source>
        <strain evidence="3 4">SSW1-36</strain>
    </source>
</reference>
<keyword evidence="2" id="KW-0472">Membrane</keyword>
<feature type="transmembrane region" description="Helical" evidence="2">
    <location>
        <begin position="14"/>
        <end position="33"/>
    </location>
</feature>
<evidence type="ECO:0000313" key="4">
    <source>
        <dbReference type="Proteomes" id="UP000831963"/>
    </source>
</evidence>
<evidence type="ECO:0008006" key="5">
    <source>
        <dbReference type="Google" id="ProtNLM"/>
    </source>
</evidence>
<feature type="transmembrane region" description="Helical" evidence="2">
    <location>
        <begin position="88"/>
        <end position="121"/>
    </location>
</feature>
<feature type="transmembrane region" description="Helical" evidence="2">
    <location>
        <begin position="142"/>
        <end position="173"/>
    </location>
</feature>
<keyword evidence="4" id="KW-1185">Reference proteome</keyword>
<feature type="transmembrane region" description="Helical" evidence="2">
    <location>
        <begin position="237"/>
        <end position="264"/>
    </location>
</feature>
<dbReference type="PRINTS" id="PR01217">
    <property type="entry name" value="PRICHEXTENSN"/>
</dbReference>
<gene>
    <name evidence="3" type="ORF">KV396_12465</name>
</gene>
<feature type="transmembrane region" description="Helical" evidence="2">
    <location>
        <begin position="40"/>
        <end position="68"/>
    </location>
</feature>
<keyword evidence="2" id="KW-1133">Transmembrane helix</keyword>
<sequence>MSAQTWTPARKKGIIPLHPMTFGMLLGKAFAALRHNPKVLFGFAVILQLAVLILAALAMGLVLFTTFSRLETVSTASPDFEAVAAGTIAINIIAGILVGLASVAVTAIMQGVIAADVSYATIGEKATLRMLWHRMTPAFWRLVAYSALVIVAVFGLIIVVALILFGIIAGGIAGGMGASPETVGLIVLVVVIFFLACIPLYVWLSTKLMLVPSILVFERARLKDAIVRSWRLIRGRFWVAFGVSFIISFIMGIAMNVVAVPAQLFAQMFGTVLVPTGDPEPSAIIGMILLLLAPQILTLVLQAITLVVQSTSAALIYLDSRMRYEGLDQTLVSYVERSDMGWTEEQLGDPYAVDPARAVSSAPPPKAVPDYVLLSQSYAYPAPTGAPQQPGYPGPYGYAQQPAQPSSPPQPPQYGYAPAPQTYGAPPTPPAYTAPPAPPAYSAPPAPATPPAAAPPAAAPWTAPGDGDPRA</sequence>
<feature type="transmembrane region" description="Helical" evidence="2">
    <location>
        <begin position="284"/>
        <end position="317"/>
    </location>
</feature>
<feature type="compositionally biased region" description="Pro residues" evidence="1">
    <location>
        <begin position="426"/>
        <end position="458"/>
    </location>
</feature>